<reference evidence="3 4" key="2">
    <citation type="submission" date="2016-10" db="EMBL/GenBank/DDBJ databases">
        <authorList>
            <person name="Varghese N."/>
            <person name="Submissions S."/>
        </authorList>
    </citation>
    <scope>NUCLEOTIDE SEQUENCE [LARGE SCALE GENOMIC DNA]</scope>
    <source>
        <strain evidence="3 4">DSM 24802</strain>
    </source>
</reference>
<feature type="transmembrane region" description="Helical" evidence="1">
    <location>
        <begin position="410"/>
        <end position="430"/>
    </location>
</feature>
<evidence type="ECO:0000313" key="5">
    <source>
        <dbReference type="Proteomes" id="UP000634647"/>
    </source>
</evidence>
<feature type="transmembrane region" description="Helical" evidence="1">
    <location>
        <begin position="165"/>
        <end position="182"/>
    </location>
</feature>
<organism evidence="2 5">
    <name type="scientific">Allgaiera indica</name>
    <dbReference type="NCBI Taxonomy" id="765699"/>
    <lineage>
        <taxon>Bacteria</taxon>
        <taxon>Pseudomonadati</taxon>
        <taxon>Pseudomonadota</taxon>
        <taxon>Alphaproteobacteria</taxon>
        <taxon>Rhodobacterales</taxon>
        <taxon>Paracoccaceae</taxon>
        <taxon>Allgaiera</taxon>
    </lineage>
</organism>
<gene>
    <name evidence="2" type="ORF">GCM10008024_19730</name>
    <name evidence="3" type="ORF">SAMN05444006_10928</name>
</gene>
<feature type="transmembrane region" description="Helical" evidence="1">
    <location>
        <begin position="249"/>
        <end position="279"/>
    </location>
</feature>
<dbReference type="RefSeq" id="WP_035845157.1">
    <property type="nucleotide sequence ID" value="NZ_BNAB01000008.1"/>
</dbReference>
<dbReference type="Proteomes" id="UP000634647">
    <property type="component" value="Unassembled WGS sequence"/>
</dbReference>
<accession>A0AAN4URP6</accession>
<evidence type="ECO:0008006" key="6">
    <source>
        <dbReference type="Google" id="ProtNLM"/>
    </source>
</evidence>
<feature type="transmembrane region" description="Helical" evidence="1">
    <location>
        <begin position="226"/>
        <end position="243"/>
    </location>
</feature>
<dbReference type="Proteomes" id="UP000199541">
    <property type="component" value="Unassembled WGS sequence"/>
</dbReference>
<protein>
    <recommendedName>
        <fullName evidence="6">O-antigen ligase like membrane protein</fullName>
    </recommendedName>
</protein>
<keyword evidence="1" id="KW-1133">Transmembrane helix</keyword>
<evidence type="ECO:0000256" key="1">
    <source>
        <dbReference type="SAM" id="Phobius"/>
    </source>
</evidence>
<feature type="transmembrane region" description="Helical" evidence="1">
    <location>
        <begin position="41"/>
        <end position="66"/>
    </location>
</feature>
<reference evidence="2" key="1">
    <citation type="journal article" date="2014" name="Int. J. Syst. Evol. Microbiol.">
        <title>Complete genome sequence of Corynebacterium casei LMG S-19264T (=DSM 44701T), isolated from a smear-ripened cheese.</title>
        <authorList>
            <consortium name="US DOE Joint Genome Institute (JGI-PGF)"/>
            <person name="Walter F."/>
            <person name="Albersmeier A."/>
            <person name="Kalinowski J."/>
            <person name="Ruckert C."/>
        </authorList>
    </citation>
    <scope>NUCLEOTIDE SEQUENCE</scope>
    <source>
        <strain evidence="2">CGMCC 1.10859</strain>
    </source>
</reference>
<proteinExistence type="predicted"/>
<reference evidence="2" key="3">
    <citation type="submission" date="2023-06" db="EMBL/GenBank/DDBJ databases">
        <authorList>
            <person name="Sun Q."/>
            <person name="Zhou Y."/>
        </authorList>
    </citation>
    <scope>NUCLEOTIDE SEQUENCE</scope>
    <source>
        <strain evidence="2">CGMCC 1.10859</strain>
    </source>
</reference>
<keyword evidence="1" id="KW-0472">Membrane</keyword>
<evidence type="ECO:0000313" key="2">
    <source>
        <dbReference type="EMBL" id="GHE01975.1"/>
    </source>
</evidence>
<feature type="transmembrane region" description="Helical" evidence="1">
    <location>
        <begin position="86"/>
        <end position="106"/>
    </location>
</feature>
<comment type="caution">
    <text evidence="2">The sequence shown here is derived from an EMBL/GenBank/DDBJ whole genome shotgun (WGS) entry which is preliminary data.</text>
</comment>
<keyword evidence="4" id="KW-1185">Reference proteome</keyword>
<keyword evidence="1" id="KW-0812">Transmembrane</keyword>
<evidence type="ECO:0000313" key="4">
    <source>
        <dbReference type="Proteomes" id="UP000199541"/>
    </source>
</evidence>
<name>A0AAN4URP6_9RHOB</name>
<evidence type="ECO:0000313" key="3">
    <source>
        <dbReference type="EMBL" id="SDX02823.1"/>
    </source>
</evidence>
<feature type="transmembrane region" description="Helical" evidence="1">
    <location>
        <begin position="375"/>
        <end position="398"/>
    </location>
</feature>
<feature type="transmembrane region" description="Helical" evidence="1">
    <location>
        <begin position="139"/>
        <end position="158"/>
    </location>
</feature>
<feature type="transmembrane region" description="Helical" evidence="1">
    <location>
        <begin position="299"/>
        <end position="323"/>
    </location>
</feature>
<dbReference type="EMBL" id="FNOB01000009">
    <property type="protein sequence ID" value="SDX02823.1"/>
    <property type="molecule type" value="Genomic_DNA"/>
</dbReference>
<dbReference type="AlphaFoldDB" id="A0AAN4URP6"/>
<sequence length="483" mass="50780">MQFVPSTILALAVLVALAVLGPRRGLWVFLATTPFGAAAAFNLPAAGGASILVSDLAALMMFAMLWVQPDAPARITGSMRAYQPGFWMLLFVVVCVISALFFPRLFQGATNVFGLSRANNEVGIVEIPLHPTNGNLTQLFRILLDAAAFFALATAFRLRPDARGVIVAVAVASFVSAGLGWLDVLSFDIGMPNLLAPIQTANYAILSNVSMAGLKRMIGGFPEASAFGYYTLGLFAFWLHMWVARGRSWLVSLALIATTVALLRSTSSSAYVAAAVFVLGYGALRMTRYDGRGVSRRGLAVTLGLAGGIALALMALGLAYLTIEPVSAFLDRSLFDKMGTASGVERMSWNTQAWANFLDTRGIGAGLGSMRASNWVLASLGSIGVIGTGLFLTFVATLARAPLGAEPERAAVIGALKSGCLALFISANLTAPTPDLGVFFFAMAGLAAGLSRGAQRESLEQAEAAAPGNWRRRGANLERIGGL</sequence>
<dbReference type="EMBL" id="BNAB01000008">
    <property type="protein sequence ID" value="GHE01975.1"/>
    <property type="molecule type" value="Genomic_DNA"/>
</dbReference>